<sequence>MTRKQGLLAGVLFLVWMAAGCAHPISGSLREQVDKDMNFGRLVAAPERFAGEKVVLGGIIVQTRNYDGWSEVEVIQVPLSRWGRPDDRDASMGRVLFRYEGFLEPEIYKKDREITVGGTISGTKTGTIDKAVYAYPVVKVEEFRLWDKVDYGYYGYPYPYYGYGYWGPYYSPAYFRRGPFFW</sequence>
<evidence type="ECO:0000313" key="1">
    <source>
        <dbReference type="EMBL" id="CAI2718080.1"/>
    </source>
</evidence>
<dbReference type="NCBIfam" id="TIGR00752">
    <property type="entry name" value="slp"/>
    <property type="match status" value="1"/>
</dbReference>
<dbReference type="PROSITE" id="PS51257">
    <property type="entry name" value="PROKAR_LIPOPROTEIN"/>
    <property type="match status" value="1"/>
</dbReference>
<gene>
    <name evidence="1" type="ORF">NSPWAT_1221</name>
</gene>
<evidence type="ECO:0000313" key="2">
    <source>
        <dbReference type="Proteomes" id="UP001157733"/>
    </source>
</evidence>
<dbReference type="InterPro" id="IPR004658">
    <property type="entry name" value="OMP_Slp"/>
</dbReference>
<keyword evidence="2" id="KW-1185">Reference proteome</keyword>
<dbReference type="Proteomes" id="UP001157733">
    <property type="component" value="Chromosome"/>
</dbReference>
<dbReference type="Pfam" id="PF03843">
    <property type="entry name" value="Slp"/>
    <property type="match status" value="1"/>
</dbReference>
<keyword evidence="1" id="KW-0449">Lipoprotein</keyword>
<dbReference type="PIRSF" id="PIRSF004982">
    <property type="entry name" value="SlP"/>
    <property type="match status" value="1"/>
</dbReference>
<organism evidence="1 2">
    <name type="scientific">Nitrospina watsonii</name>
    <dbReference type="NCBI Taxonomy" id="1323948"/>
    <lineage>
        <taxon>Bacteria</taxon>
        <taxon>Pseudomonadati</taxon>
        <taxon>Nitrospinota/Tectimicrobiota group</taxon>
        <taxon>Nitrospinota</taxon>
        <taxon>Nitrospinia</taxon>
        <taxon>Nitrospinales</taxon>
        <taxon>Nitrospinaceae</taxon>
        <taxon>Nitrospina</taxon>
    </lineage>
</organism>
<protein>
    <submittedName>
        <fullName evidence="1">Starvation lipoprotein Slp paralog</fullName>
    </submittedName>
</protein>
<dbReference type="EMBL" id="OX336137">
    <property type="protein sequence ID" value="CAI2718080.1"/>
    <property type="molecule type" value="Genomic_DNA"/>
</dbReference>
<name>A0ABM9HD88_9BACT</name>
<dbReference type="PANTHER" id="PTHR37530:SF1">
    <property type="entry name" value="OUTER MEMBRANE PROTEIN SLP"/>
    <property type="match status" value="1"/>
</dbReference>
<proteinExistence type="predicted"/>
<dbReference type="RefSeq" id="WP_282010988.1">
    <property type="nucleotide sequence ID" value="NZ_OX336137.1"/>
</dbReference>
<accession>A0ABM9HD88</accession>
<dbReference type="PANTHER" id="PTHR37530">
    <property type="entry name" value="OUTER MEMBRANE PROTEIN SLP"/>
    <property type="match status" value="1"/>
</dbReference>
<reference evidence="1 2" key="1">
    <citation type="submission" date="2022-09" db="EMBL/GenBank/DDBJ databases">
        <authorList>
            <person name="Kop L."/>
        </authorList>
    </citation>
    <scope>NUCLEOTIDE SEQUENCE [LARGE SCALE GENOMIC DNA]</scope>
    <source>
        <strain evidence="1 2">347</strain>
    </source>
</reference>